<feature type="signal peptide" evidence="2">
    <location>
        <begin position="1"/>
        <end position="19"/>
    </location>
</feature>
<feature type="region of interest" description="Disordered" evidence="1">
    <location>
        <begin position="282"/>
        <end position="338"/>
    </location>
</feature>
<organism evidence="3 4">
    <name type="scientific">Flavobacterium supellecticarium</name>
    <dbReference type="NCBI Taxonomy" id="2565924"/>
    <lineage>
        <taxon>Bacteria</taxon>
        <taxon>Pseudomonadati</taxon>
        <taxon>Bacteroidota</taxon>
        <taxon>Flavobacteriia</taxon>
        <taxon>Flavobacteriales</taxon>
        <taxon>Flavobacteriaceae</taxon>
        <taxon>Flavobacterium</taxon>
    </lineage>
</organism>
<evidence type="ECO:0008006" key="5">
    <source>
        <dbReference type="Google" id="ProtNLM"/>
    </source>
</evidence>
<proteinExistence type="predicted"/>
<feature type="compositionally biased region" description="Basic and acidic residues" evidence="1">
    <location>
        <begin position="282"/>
        <end position="291"/>
    </location>
</feature>
<comment type="caution">
    <text evidence="3">The sequence shown here is derived from an EMBL/GenBank/DDBJ whole genome shotgun (WGS) entry which is preliminary data.</text>
</comment>
<accession>A0A4S4A342</accession>
<reference evidence="3 4" key="1">
    <citation type="submission" date="2019-04" db="EMBL/GenBank/DDBJ databases">
        <title>Flavobacterium sp. nov. isolated from construction timber.</title>
        <authorList>
            <person name="Lin S.-Y."/>
            <person name="Chang C.-T."/>
            <person name="Young C.-C."/>
        </authorList>
    </citation>
    <scope>NUCLEOTIDE SEQUENCE [LARGE SCALE GENOMIC DNA]</scope>
    <source>
        <strain evidence="3 4">CC-CTC003</strain>
    </source>
</reference>
<dbReference type="Gene3D" id="2.180.10.10">
    <property type="entry name" value="RHS repeat-associated core"/>
    <property type="match status" value="1"/>
</dbReference>
<dbReference type="EMBL" id="SSNZ01000001">
    <property type="protein sequence ID" value="THF52834.1"/>
    <property type="molecule type" value="Genomic_DNA"/>
</dbReference>
<name>A0A4S4A342_9FLAO</name>
<gene>
    <name evidence="3" type="ORF">E6C50_01080</name>
</gene>
<keyword evidence="2" id="KW-0732">Signal</keyword>
<dbReference type="AlphaFoldDB" id="A0A4S4A342"/>
<keyword evidence="4" id="KW-1185">Reference proteome</keyword>
<evidence type="ECO:0000313" key="3">
    <source>
        <dbReference type="EMBL" id="THF52834.1"/>
    </source>
</evidence>
<evidence type="ECO:0000313" key="4">
    <source>
        <dbReference type="Proteomes" id="UP000307507"/>
    </source>
</evidence>
<dbReference type="Proteomes" id="UP000307507">
    <property type="component" value="Unassembled WGS sequence"/>
</dbReference>
<dbReference type="OrthoDB" id="878730at2"/>
<evidence type="ECO:0000256" key="2">
    <source>
        <dbReference type="SAM" id="SignalP"/>
    </source>
</evidence>
<dbReference type="RefSeq" id="WP_136401359.1">
    <property type="nucleotide sequence ID" value="NZ_SSNZ01000001.1"/>
</dbReference>
<sequence>MKQFYFIMICLLISGSIVAQEKTKLSKEEKERREKNIQAANPFAKFGYKAKVATLSKGKYLEVHDLDSIVTIGSVRFHVDRKEIVGFIHPDTTSGEYTRPIGDIASRWLSPDPLAEEFPSWSPYTFSFNNPLRFVDPDGQAPEDIIFIIRGKTRAEDRSLTYKNGNFHWKDTNKIYDGKGGNSTLNGVLGAFRKIEKSGDNVLKNQLHTLEKSKNSHFIEAGNKNEVEGFGIGIPKEGDPIGTQTTFNFSKEEKAKLENSTGVPETDLTIVAHEMRHQFDYDTGNMKDRKTPASNESPQEIRGVNNENRARKIENLPMRTTYGGRKIDPEKLKNPPNN</sequence>
<feature type="chain" id="PRO_5020887020" description="RHS repeat-associated core domain-containing protein" evidence="2">
    <location>
        <begin position="20"/>
        <end position="338"/>
    </location>
</feature>
<evidence type="ECO:0000256" key="1">
    <source>
        <dbReference type="SAM" id="MobiDB-lite"/>
    </source>
</evidence>
<feature type="compositionally biased region" description="Basic and acidic residues" evidence="1">
    <location>
        <begin position="325"/>
        <end position="338"/>
    </location>
</feature>
<protein>
    <recommendedName>
        <fullName evidence="5">RHS repeat-associated core domain-containing protein</fullName>
    </recommendedName>
</protein>